<evidence type="ECO:0000259" key="2">
    <source>
        <dbReference type="Pfam" id="PF25273"/>
    </source>
</evidence>
<evidence type="ECO:0000313" key="3">
    <source>
        <dbReference type="EMBL" id="RKO94603.1"/>
    </source>
</evidence>
<keyword evidence="4" id="KW-1185">Reference proteome</keyword>
<gene>
    <name evidence="3" type="ORF">BDK51DRAFT_52893</name>
</gene>
<evidence type="ECO:0000256" key="1">
    <source>
        <dbReference type="SAM" id="MobiDB-lite"/>
    </source>
</evidence>
<feature type="compositionally biased region" description="Low complexity" evidence="1">
    <location>
        <begin position="209"/>
        <end position="225"/>
    </location>
</feature>
<feature type="compositionally biased region" description="Basic and acidic residues" evidence="1">
    <location>
        <begin position="70"/>
        <end position="81"/>
    </location>
</feature>
<dbReference type="AlphaFoldDB" id="A0A4P9WQX6"/>
<dbReference type="InterPro" id="IPR057191">
    <property type="entry name" value="DUF7869"/>
</dbReference>
<feature type="region of interest" description="Disordered" evidence="1">
    <location>
        <begin position="1"/>
        <end position="251"/>
    </location>
</feature>
<sequence length="720" mass="78976">MVPLLRLRTQSGLAPCTRTGSTPALDERPSYASALPSATLQHNNHPSAPPPPRPTANTPNTQPTANPLKEATDDPHVEDTRPSPSKRSPSKSPPHPAQHQPPTTVPSYLHSTLLPRTPTTTEAAPSQHLPQEDTKKTPPQPLPPPQKEAQTPASDTPSPGHHEEPPEKQPTTTVSHPPAPPADRPEHQPHAPDPASDPPNGYRIPPRVTNTATTPHTPTNQPTDHPSTESITQLLPTTPYPSKQPEGRCTVPRPMNHVVLAAPNPSFSCPPLHPPISQPINPSIPGTPAPPHLPEGSYDVTKVPRRSDPPANQPMCFKMSRWHPMVRSERPWLPVDACSNHVPPQPESVVVRSSNPIPQVKVSVSFRVRFVRSKTSSPGFSRVQGGVIRPISPGLNKQHGFISGLQDITTGFLNVGHIHDQKFSNISKTVKRTNVETPDILLDTIEKSDIAFRSSDPSSPRRVSRTQKTSPKDKYRTANASLLKEDLHSTISAFNNSRLLVPFDTQLIEGFDNEKLYQAINKKFDSVMHPAIKLLWQQTILLGVANSSHLHLSPTRTHTARSNNLLHALYQHKQFVLTNYTTSSTLSTPLSSDPDSSLPPLQPRIQSLCAALETPHQYMDTDVCVGPRSHQPGEKVLDIKIKDNPNCLVVCFVQPGIRFHNGTHYPDSTSWIGKSKKYPPTFAIRFTGSPLAIYNPSIIFVFGLGNLSSWNWNLGSTPPK</sequence>
<proteinExistence type="predicted"/>
<name>A0A4P9WQX6_9FUNG</name>
<feature type="compositionally biased region" description="Polar residues" evidence="1">
    <location>
        <begin position="8"/>
        <end position="22"/>
    </location>
</feature>
<accession>A0A4P9WQX6</accession>
<dbReference type="Proteomes" id="UP000269721">
    <property type="component" value="Unassembled WGS sequence"/>
</dbReference>
<feature type="compositionally biased region" description="Polar residues" evidence="1">
    <location>
        <begin position="148"/>
        <end position="157"/>
    </location>
</feature>
<reference evidence="4" key="1">
    <citation type="journal article" date="2018" name="Nat. Microbiol.">
        <title>Leveraging single-cell genomics to expand the fungal tree of life.</title>
        <authorList>
            <person name="Ahrendt S.R."/>
            <person name="Quandt C.A."/>
            <person name="Ciobanu D."/>
            <person name="Clum A."/>
            <person name="Salamov A."/>
            <person name="Andreopoulos B."/>
            <person name="Cheng J.F."/>
            <person name="Woyke T."/>
            <person name="Pelin A."/>
            <person name="Henrissat B."/>
            <person name="Reynolds N.K."/>
            <person name="Benny G.L."/>
            <person name="Smith M.E."/>
            <person name="James T.Y."/>
            <person name="Grigoriev I.V."/>
        </authorList>
    </citation>
    <scope>NUCLEOTIDE SEQUENCE [LARGE SCALE GENOMIC DNA]</scope>
</reference>
<feature type="region of interest" description="Disordered" evidence="1">
    <location>
        <begin position="452"/>
        <end position="475"/>
    </location>
</feature>
<feature type="compositionally biased region" description="Low complexity" evidence="1">
    <location>
        <begin position="97"/>
        <end position="106"/>
    </location>
</feature>
<dbReference type="EMBL" id="KZ993855">
    <property type="protein sequence ID" value="RKO94603.1"/>
    <property type="molecule type" value="Genomic_DNA"/>
</dbReference>
<evidence type="ECO:0000313" key="4">
    <source>
        <dbReference type="Proteomes" id="UP000269721"/>
    </source>
</evidence>
<protein>
    <recommendedName>
        <fullName evidence="2">DUF7869 domain-containing protein</fullName>
    </recommendedName>
</protein>
<feature type="domain" description="DUF7869" evidence="2">
    <location>
        <begin position="406"/>
        <end position="448"/>
    </location>
</feature>
<organism evidence="3 4">
    <name type="scientific">Blyttiomyces helicus</name>
    <dbReference type="NCBI Taxonomy" id="388810"/>
    <lineage>
        <taxon>Eukaryota</taxon>
        <taxon>Fungi</taxon>
        <taxon>Fungi incertae sedis</taxon>
        <taxon>Chytridiomycota</taxon>
        <taxon>Chytridiomycota incertae sedis</taxon>
        <taxon>Chytridiomycetes</taxon>
        <taxon>Chytridiomycetes incertae sedis</taxon>
        <taxon>Blyttiomyces</taxon>
    </lineage>
</organism>
<dbReference type="Pfam" id="PF25273">
    <property type="entry name" value="DUF7869"/>
    <property type="match status" value="1"/>
</dbReference>
<feature type="compositionally biased region" description="Low complexity" evidence="1">
    <location>
        <begin position="55"/>
        <end position="67"/>
    </location>
</feature>